<evidence type="ECO:0000313" key="1">
    <source>
        <dbReference type="EMBL" id="RIV21360.1"/>
    </source>
</evidence>
<dbReference type="AlphaFoldDB" id="A0A418M620"/>
<keyword evidence="2" id="KW-1185">Reference proteome</keyword>
<proteinExistence type="predicted"/>
<dbReference type="Proteomes" id="UP000283523">
    <property type="component" value="Unassembled WGS sequence"/>
</dbReference>
<gene>
    <name evidence="1" type="ORF">DYU11_18310</name>
</gene>
<accession>A0A418M620</accession>
<protein>
    <submittedName>
        <fullName evidence="1">Uncharacterized protein</fullName>
    </submittedName>
</protein>
<evidence type="ECO:0000313" key="2">
    <source>
        <dbReference type="Proteomes" id="UP000283523"/>
    </source>
</evidence>
<reference evidence="1 2" key="1">
    <citation type="submission" date="2018-08" db="EMBL/GenBank/DDBJ databases">
        <title>Fibrisoma montanum sp. nov., isolated from Danxia mountain soil.</title>
        <authorList>
            <person name="Huang Y."/>
        </authorList>
    </citation>
    <scope>NUCLEOTIDE SEQUENCE [LARGE SCALE GENOMIC DNA]</scope>
    <source>
        <strain evidence="1 2">HYT19</strain>
    </source>
</reference>
<dbReference type="RefSeq" id="WP_119669154.1">
    <property type="nucleotide sequence ID" value="NZ_QXED01000005.1"/>
</dbReference>
<organism evidence="1 2">
    <name type="scientific">Fibrisoma montanum</name>
    <dbReference type="NCBI Taxonomy" id="2305895"/>
    <lineage>
        <taxon>Bacteria</taxon>
        <taxon>Pseudomonadati</taxon>
        <taxon>Bacteroidota</taxon>
        <taxon>Cytophagia</taxon>
        <taxon>Cytophagales</taxon>
        <taxon>Spirosomataceae</taxon>
        <taxon>Fibrisoma</taxon>
    </lineage>
</organism>
<comment type="caution">
    <text evidence="1">The sequence shown here is derived from an EMBL/GenBank/DDBJ whole genome shotgun (WGS) entry which is preliminary data.</text>
</comment>
<sequence length="122" mass="14411">MNAQFTDDELIMEPKLTVEKFDTKRNYCELKIIVEIDRLITFDCISTLAGFERELRKWMNEASTGTNGTFHGLYRVERKPGWVDIWHRSDAKGDRLVCKVTYIDKSSDPVVEDEDYFLNYQF</sequence>
<dbReference type="EMBL" id="QXED01000005">
    <property type="protein sequence ID" value="RIV21360.1"/>
    <property type="molecule type" value="Genomic_DNA"/>
</dbReference>
<name>A0A418M620_9BACT</name>